<dbReference type="OrthoDB" id="48317at2759"/>
<dbReference type="PANTHER" id="PTHR45348">
    <property type="entry name" value="HYPOTHETICAL OXIDOREDUCTASE (EUROFUNG)"/>
    <property type="match status" value="1"/>
</dbReference>
<dbReference type="InterPro" id="IPR013149">
    <property type="entry name" value="ADH-like_C"/>
</dbReference>
<dbReference type="GO" id="GO:0016651">
    <property type="term" value="F:oxidoreductase activity, acting on NAD(P)H"/>
    <property type="evidence" value="ECO:0007669"/>
    <property type="project" value="InterPro"/>
</dbReference>
<evidence type="ECO:0000313" key="3">
    <source>
        <dbReference type="EMBL" id="KAF9737591.1"/>
    </source>
</evidence>
<dbReference type="InterPro" id="IPR036291">
    <property type="entry name" value="NAD(P)-bd_dom_sf"/>
</dbReference>
<evidence type="ECO:0000259" key="2">
    <source>
        <dbReference type="Pfam" id="PF00107"/>
    </source>
</evidence>
<proteinExistence type="predicted"/>
<evidence type="ECO:0000256" key="1">
    <source>
        <dbReference type="ARBA" id="ARBA00023002"/>
    </source>
</evidence>
<reference evidence="3" key="1">
    <citation type="journal article" date="2020" name="Mol. Plant Microbe Interact.">
        <title>Genome Sequence of the Biocontrol Agent Coniothyrium minitans strain Conio (IMI 134523).</title>
        <authorList>
            <person name="Patel D."/>
            <person name="Shittu T.A."/>
            <person name="Baroncelli R."/>
            <person name="Muthumeenakshi S."/>
            <person name="Osborne T.H."/>
            <person name="Janganan T.K."/>
            <person name="Sreenivasaprasad S."/>
        </authorList>
    </citation>
    <scope>NUCLEOTIDE SEQUENCE</scope>
    <source>
        <strain evidence="3">Conio</strain>
    </source>
</reference>
<keyword evidence="1" id="KW-0560">Oxidoreductase</keyword>
<sequence>MGGVRQCGALAIQFVKLSGYEVLITAGISNFEYVKSLGADAFFDLRSPTVGEDIRAHTNDELYHAFDTIGEYGSPEASAKALASKEPEGQKLYFALYGAQWQVCRSAERCRFFMSLGYTAAGEAFRIRDAEFAARLDDYEFAKKWMPLTSDLLAQKKVKPHRAKVREGGFEAITSGFEDLKGGKISGVKVMYRVAEP</sequence>
<dbReference type="InterPro" id="IPR047122">
    <property type="entry name" value="Trans-enoyl_RdTase-like"/>
</dbReference>
<protein>
    <submittedName>
        <fullName evidence="3">Zinc-binding dehydrogenase</fullName>
    </submittedName>
</protein>
<dbReference type="Gene3D" id="3.40.50.720">
    <property type="entry name" value="NAD(P)-binding Rossmann-like Domain"/>
    <property type="match status" value="1"/>
</dbReference>
<dbReference type="Pfam" id="PF00107">
    <property type="entry name" value="ADH_zinc_N"/>
    <property type="match status" value="1"/>
</dbReference>
<name>A0A9P6KT59_9PLEO</name>
<accession>A0A9P6KT59</accession>
<comment type="caution">
    <text evidence="3">The sequence shown here is derived from an EMBL/GenBank/DDBJ whole genome shotgun (WGS) entry which is preliminary data.</text>
</comment>
<feature type="domain" description="Alcohol dehydrogenase-like C-terminal" evidence="2">
    <location>
        <begin position="8"/>
        <end position="96"/>
    </location>
</feature>
<dbReference type="PANTHER" id="PTHR45348:SF2">
    <property type="entry name" value="ZINC-TYPE ALCOHOL DEHYDROGENASE-LIKE PROTEIN C2E1P3.01"/>
    <property type="match status" value="1"/>
</dbReference>
<evidence type="ECO:0000313" key="4">
    <source>
        <dbReference type="Proteomes" id="UP000756921"/>
    </source>
</evidence>
<dbReference type="SUPFAM" id="SSF51735">
    <property type="entry name" value="NAD(P)-binding Rossmann-fold domains"/>
    <property type="match status" value="1"/>
</dbReference>
<dbReference type="Proteomes" id="UP000756921">
    <property type="component" value="Unassembled WGS sequence"/>
</dbReference>
<dbReference type="EMBL" id="WJXW01000004">
    <property type="protein sequence ID" value="KAF9737591.1"/>
    <property type="molecule type" value="Genomic_DNA"/>
</dbReference>
<organism evidence="3 4">
    <name type="scientific">Paraphaeosphaeria minitans</name>
    <dbReference type="NCBI Taxonomy" id="565426"/>
    <lineage>
        <taxon>Eukaryota</taxon>
        <taxon>Fungi</taxon>
        <taxon>Dikarya</taxon>
        <taxon>Ascomycota</taxon>
        <taxon>Pezizomycotina</taxon>
        <taxon>Dothideomycetes</taxon>
        <taxon>Pleosporomycetidae</taxon>
        <taxon>Pleosporales</taxon>
        <taxon>Massarineae</taxon>
        <taxon>Didymosphaeriaceae</taxon>
        <taxon>Paraphaeosphaeria</taxon>
    </lineage>
</organism>
<gene>
    <name evidence="3" type="ORF">PMIN01_05370</name>
</gene>
<keyword evidence="4" id="KW-1185">Reference proteome</keyword>
<dbReference type="AlphaFoldDB" id="A0A9P6KT59"/>